<keyword evidence="2" id="KW-1185">Reference proteome</keyword>
<dbReference type="AlphaFoldDB" id="A0AAV1NT51"/>
<evidence type="ECO:0000313" key="1">
    <source>
        <dbReference type="EMBL" id="CAK6962816.1"/>
    </source>
</evidence>
<comment type="caution">
    <text evidence="1">The sequence shown here is derived from an EMBL/GenBank/DDBJ whole genome shotgun (WGS) entry which is preliminary data.</text>
</comment>
<gene>
    <name evidence="1" type="ORF">FSCOSCO3_A008182</name>
</gene>
<sequence length="139" mass="15507">MQDKLRPGASPAAVIDGKIPNSYSFYVPITAQKCETPKIQTFHSIEKHWLSSVEKNNTKSHILDDAAILVGQDSTLKLLKSPTLPSSQYPPNQPEETFILNLVPCDVERAFGIMKTRWRSVFLEALEVHLAFAVKVIAC</sequence>
<evidence type="ECO:0000313" key="2">
    <source>
        <dbReference type="Proteomes" id="UP001314229"/>
    </source>
</evidence>
<reference evidence="1 2" key="1">
    <citation type="submission" date="2024-01" db="EMBL/GenBank/DDBJ databases">
        <authorList>
            <person name="Alioto T."/>
            <person name="Alioto T."/>
            <person name="Gomez Garrido J."/>
        </authorList>
    </citation>
    <scope>NUCLEOTIDE SEQUENCE [LARGE SCALE GENOMIC DNA]</scope>
</reference>
<protein>
    <submittedName>
        <fullName evidence="1">Uncharacterized protein</fullName>
    </submittedName>
</protein>
<organism evidence="1 2">
    <name type="scientific">Scomber scombrus</name>
    <name type="common">Atlantic mackerel</name>
    <name type="synonym">Scomber vernalis</name>
    <dbReference type="NCBI Taxonomy" id="13677"/>
    <lineage>
        <taxon>Eukaryota</taxon>
        <taxon>Metazoa</taxon>
        <taxon>Chordata</taxon>
        <taxon>Craniata</taxon>
        <taxon>Vertebrata</taxon>
        <taxon>Euteleostomi</taxon>
        <taxon>Actinopterygii</taxon>
        <taxon>Neopterygii</taxon>
        <taxon>Teleostei</taxon>
        <taxon>Neoteleostei</taxon>
        <taxon>Acanthomorphata</taxon>
        <taxon>Pelagiaria</taxon>
        <taxon>Scombriformes</taxon>
        <taxon>Scombridae</taxon>
        <taxon>Scomber</taxon>
    </lineage>
</organism>
<dbReference type="Proteomes" id="UP001314229">
    <property type="component" value="Unassembled WGS sequence"/>
</dbReference>
<name>A0AAV1NT51_SCOSC</name>
<proteinExistence type="predicted"/>
<accession>A0AAV1NT51</accession>
<dbReference type="EMBL" id="CAWUFR010000060">
    <property type="protein sequence ID" value="CAK6962816.1"/>
    <property type="molecule type" value="Genomic_DNA"/>
</dbReference>